<evidence type="ECO:0000313" key="3">
    <source>
        <dbReference type="Proteomes" id="UP001187471"/>
    </source>
</evidence>
<dbReference type="EMBL" id="JAVXUO010001491">
    <property type="protein sequence ID" value="KAK2981692.1"/>
    <property type="molecule type" value="Genomic_DNA"/>
</dbReference>
<dbReference type="Proteomes" id="UP001187471">
    <property type="component" value="Unassembled WGS sequence"/>
</dbReference>
<evidence type="ECO:0000256" key="1">
    <source>
        <dbReference type="SAM" id="MobiDB-lite"/>
    </source>
</evidence>
<evidence type="ECO:0000313" key="2">
    <source>
        <dbReference type="EMBL" id="KAK2981692.1"/>
    </source>
</evidence>
<accession>A0AA88UNE8</accession>
<protein>
    <submittedName>
        <fullName evidence="2">Uncharacterized protein</fullName>
    </submittedName>
</protein>
<dbReference type="AlphaFoldDB" id="A0AA88UNE8"/>
<sequence>MMGDGVVVIGMAVICGQRVGGMSWEHMVVNMTHNDSIRTFEDIAWHLEPEEESLGVAKASEIYAAESLFHKTFGPKQKRFESNNMDIFHKIIFNGFGYLSDGFMAMKRVLRYLSGTLDYVICYEGSDLLLKGFNDTDWGGDLYEPKSTLRRFIPHPITALIFSRELHLLSLIRLEPPAYAASPYRVTNDSLPAYGNASQNHYPPFQGNQNTTARVQNLASDDVNSIHMETLRLMPLRYEFTPGCMVRKSPISEPFPVTQLRRPLGKPANPYKEKGATEENYQIPETFLHQEF</sequence>
<organism evidence="2 3">
    <name type="scientific">Escallonia rubra</name>
    <dbReference type="NCBI Taxonomy" id="112253"/>
    <lineage>
        <taxon>Eukaryota</taxon>
        <taxon>Viridiplantae</taxon>
        <taxon>Streptophyta</taxon>
        <taxon>Embryophyta</taxon>
        <taxon>Tracheophyta</taxon>
        <taxon>Spermatophyta</taxon>
        <taxon>Magnoliopsida</taxon>
        <taxon>eudicotyledons</taxon>
        <taxon>Gunneridae</taxon>
        <taxon>Pentapetalae</taxon>
        <taxon>asterids</taxon>
        <taxon>campanulids</taxon>
        <taxon>Escalloniales</taxon>
        <taxon>Escalloniaceae</taxon>
        <taxon>Escallonia</taxon>
    </lineage>
</organism>
<feature type="region of interest" description="Disordered" evidence="1">
    <location>
        <begin position="257"/>
        <end position="277"/>
    </location>
</feature>
<comment type="caution">
    <text evidence="2">The sequence shown here is derived from an EMBL/GenBank/DDBJ whole genome shotgun (WGS) entry which is preliminary data.</text>
</comment>
<name>A0AA88UNE8_9ASTE</name>
<keyword evidence="3" id="KW-1185">Reference proteome</keyword>
<reference evidence="2" key="1">
    <citation type="submission" date="2022-12" db="EMBL/GenBank/DDBJ databases">
        <title>Draft genome assemblies for two species of Escallonia (Escalloniales).</title>
        <authorList>
            <person name="Chanderbali A."/>
            <person name="Dervinis C."/>
            <person name="Anghel I."/>
            <person name="Soltis D."/>
            <person name="Soltis P."/>
            <person name="Zapata F."/>
        </authorList>
    </citation>
    <scope>NUCLEOTIDE SEQUENCE</scope>
    <source>
        <strain evidence="2">UCBG92.1500</strain>
        <tissue evidence="2">Leaf</tissue>
    </source>
</reference>
<gene>
    <name evidence="2" type="ORF">RJ640_013090</name>
</gene>
<proteinExistence type="predicted"/>